<dbReference type="SUPFAM" id="SSF103473">
    <property type="entry name" value="MFS general substrate transporter"/>
    <property type="match status" value="1"/>
</dbReference>
<keyword evidence="6" id="KW-0769">Symport</keyword>
<dbReference type="GO" id="GO:0005886">
    <property type="term" value="C:plasma membrane"/>
    <property type="evidence" value="ECO:0007669"/>
    <property type="project" value="UniProtKB-SubCell"/>
</dbReference>
<keyword evidence="8 9" id="KW-0472">Membrane</keyword>
<feature type="transmembrane region" description="Helical" evidence="9">
    <location>
        <begin position="339"/>
        <end position="359"/>
    </location>
</feature>
<dbReference type="EMBL" id="FCOB02000010">
    <property type="protein sequence ID" value="SAK62456.1"/>
    <property type="molecule type" value="Genomic_DNA"/>
</dbReference>
<dbReference type="InterPro" id="IPR051084">
    <property type="entry name" value="H+-coupled_symporters"/>
</dbReference>
<dbReference type="InterPro" id="IPR005829">
    <property type="entry name" value="Sugar_transporter_CS"/>
</dbReference>
<name>A0A158AYD8_9BURK</name>
<keyword evidence="7 9" id="KW-1133">Transmembrane helix</keyword>
<accession>A0A158AYD8</accession>
<dbReference type="InterPro" id="IPR036259">
    <property type="entry name" value="MFS_trans_sf"/>
</dbReference>
<dbReference type="Gene3D" id="1.20.1250.20">
    <property type="entry name" value="MFS general substrate transporter like domains"/>
    <property type="match status" value="2"/>
</dbReference>
<feature type="transmembrane region" description="Helical" evidence="9">
    <location>
        <begin position="237"/>
        <end position="257"/>
    </location>
</feature>
<sequence length="432" mass="46986">MQSGTSGKAHEASARTILRVTSGNFLEMYDFSVYGFYALSISQALFPRGNEFVSLMLSFATFGVGFLMRPIGALVLGSYIDRRGRRAGLLLTLALMSVGMLMITFVPGYDTIGIAAPIIVVLGRLLQGFSAGAELGGVSVYLAEIAPPGRRGFFVSWQSASQQAAVVFAAALGVGLRFTLTAEQMNSWGWRIPFMIGCLIIPVLFMIRRRLRETKEFESRARHPTSKEIFTSLRDNARLIGGAIMLVTLTAVMFNLITAYTPTYGSRVLHLPAIDSFLVTMAVGIINFTMLPIVGAISDKVGRRAVLTVCAVLVILTAYPAMLWLVQAPSFTRLLAVEMWYAMIYGSYQAGMVVALTEIMPASIRGTGFSIVWSLAQAIFGGFTPFICTALIQVTQNRAVPALWLSFAALIALFATFRMFARPSGEPRTALP</sequence>
<evidence type="ECO:0000313" key="11">
    <source>
        <dbReference type="EMBL" id="SAK62456.1"/>
    </source>
</evidence>
<feature type="transmembrane region" description="Helical" evidence="9">
    <location>
        <begin position="28"/>
        <end position="46"/>
    </location>
</feature>
<feature type="domain" description="Major facilitator superfamily (MFS) profile" evidence="10">
    <location>
        <begin position="16"/>
        <end position="426"/>
    </location>
</feature>
<dbReference type="PROSITE" id="PS50850">
    <property type="entry name" value="MFS"/>
    <property type="match status" value="1"/>
</dbReference>
<evidence type="ECO:0000256" key="5">
    <source>
        <dbReference type="ARBA" id="ARBA00022692"/>
    </source>
</evidence>
<evidence type="ECO:0000256" key="4">
    <source>
        <dbReference type="ARBA" id="ARBA00022475"/>
    </source>
</evidence>
<keyword evidence="5 9" id="KW-0812">Transmembrane</keyword>
<proteinExistence type="inferred from homology"/>
<dbReference type="PROSITE" id="PS00216">
    <property type="entry name" value="SUGAR_TRANSPORT_1"/>
    <property type="match status" value="1"/>
</dbReference>
<feature type="transmembrane region" description="Helical" evidence="9">
    <location>
        <begin position="88"/>
        <end position="108"/>
    </location>
</feature>
<dbReference type="GO" id="GO:0015293">
    <property type="term" value="F:symporter activity"/>
    <property type="evidence" value="ECO:0007669"/>
    <property type="project" value="UniProtKB-KW"/>
</dbReference>
<feature type="transmembrane region" description="Helical" evidence="9">
    <location>
        <begin position="188"/>
        <end position="207"/>
    </location>
</feature>
<protein>
    <submittedName>
        <fullName evidence="11">General substrate transporter</fullName>
    </submittedName>
</protein>
<organism evidence="11 12">
    <name type="scientific">Caballeronia ptereochthonis</name>
    <dbReference type="NCBI Taxonomy" id="1777144"/>
    <lineage>
        <taxon>Bacteria</taxon>
        <taxon>Pseudomonadati</taxon>
        <taxon>Pseudomonadota</taxon>
        <taxon>Betaproteobacteria</taxon>
        <taxon>Burkholderiales</taxon>
        <taxon>Burkholderiaceae</taxon>
        <taxon>Caballeronia</taxon>
    </lineage>
</organism>
<evidence type="ECO:0000259" key="10">
    <source>
        <dbReference type="PROSITE" id="PS50850"/>
    </source>
</evidence>
<evidence type="ECO:0000256" key="6">
    <source>
        <dbReference type="ARBA" id="ARBA00022847"/>
    </source>
</evidence>
<evidence type="ECO:0000256" key="1">
    <source>
        <dbReference type="ARBA" id="ARBA00004651"/>
    </source>
</evidence>
<keyword evidence="4" id="KW-1003">Cell membrane</keyword>
<keyword evidence="3" id="KW-0813">Transport</keyword>
<evidence type="ECO:0000256" key="7">
    <source>
        <dbReference type="ARBA" id="ARBA00022989"/>
    </source>
</evidence>
<evidence type="ECO:0000256" key="2">
    <source>
        <dbReference type="ARBA" id="ARBA00008240"/>
    </source>
</evidence>
<comment type="subcellular location">
    <subcellularLocation>
        <location evidence="1">Cell membrane</location>
        <topology evidence="1">Multi-pass membrane protein</topology>
    </subcellularLocation>
</comment>
<dbReference type="OrthoDB" id="6766492at2"/>
<evidence type="ECO:0000313" key="12">
    <source>
        <dbReference type="Proteomes" id="UP000054978"/>
    </source>
</evidence>
<dbReference type="STRING" id="1777144.AWB83_02497"/>
<dbReference type="AlphaFoldDB" id="A0A158AYD8"/>
<dbReference type="Proteomes" id="UP000054978">
    <property type="component" value="Unassembled WGS sequence"/>
</dbReference>
<reference evidence="11" key="1">
    <citation type="submission" date="2016-01" db="EMBL/GenBank/DDBJ databases">
        <authorList>
            <person name="Peeters C."/>
        </authorList>
    </citation>
    <scope>NUCLEOTIDE SEQUENCE [LARGE SCALE GENOMIC DNA]</scope>
    <source>
        <strain evidence="11">LMG 29326</strain>
    </source>
</reference>
<dbReference type="PANTHER" id="PTHR43528">
    <property type="entry name" value="ALPHA-KETOGLUTARATE PERMEASE"/>
    <property type="match status" value="1"/>
</dbReference>
<feature type="transmembrane region" description="Helical" evidence="9">
    <location>
        <begin position="401"/>
        <end position="421"/>
    </location>
</feature>
<gene>
    <name evidence="11" type="ORF">AWB83_02497</name>
</gene>
<dbReference type="PANTHER" id="PTHR43528:SF6">
    <property type="entry name" value="CITRATE-PROTON SYMPORTER"/>
    <property type="match status" value="1"/>
</dbReference>
<comment type="similarity">
    <text evidence="2">Belongs to the major facilitator superfamily. Metabolite:H+ Symporter (MHS) family (TC 2.A.1.6) family.</text>
</comment>
<evidence type="ECO:0000256" key="9">
    <source>
        <dbReference type="SAM" id="Phobius"/>
    </source>
</evidence>
<feature type="transmembrane region" description="Helical" evidence="9">
    <location>
        <begin position="52"/>
        <end position="76"/>
    </location>
</feature>
<feature type="transmembrane region" description="Helical" evidence="9">
    <location>
        <begin position="305"/>
        <end position="327"/>
    </location>
</feature>
<dbReference type="Pfam" id="PF07690">
    <property type="entry name" value="MFS_1"/>
    <property type="match status" value="1"/>
</dbReference>
<evidence type="ECO:0000256" key="8">
    <source>
        <dbReference type="ARBA" id="ARBA00023136"/>
    </source>
</evidence>
<feature type="transmembrane region" description="Helical" evidence="9">
    <location>
        <begin position="371"/>
        <end position="395"/>
    </location>
</feature>
<keyword evidence="12" id="KW-1185">Reference proteome</keyword>
<dbReference type="RefSeq" id="WP_087045925.1">
    <property type="nucleotide sequence ID" value="NZ_FCOB02000010.1"/>
</dbReference>
<comment type="caution">
    <text evidence="11">The sequence shown here is derived from an EMBL/GenBank/DDBJ whole genome shotgun (WGS) entry which is preliminary data.</text>
</comment>
<feature type="transmembrane region" description="Helical" evidence="9">
    <location>
        <begin position="277"/>
        <end position="298"/>
    </location>
</feature>
<dbReference type="InterPro" id="IPR020846">
    <property type="entry name" value="MFS_dom"/>
</dbReference>
<dbReference type="PROSITE" id="PS00217">
    <property type="entry name" value="SUGAR_TRANSPORT_2"/>
    <property type="match status" value="1"/>
</dbReference>
<dbReference type="InterPro" id="IPR011701">
    <property type="entry name" value="MFS"/>
</dbReference>
<evidence type="ECO:0000256" key="3">
    <source>
        <dbReference type="ARBA" id="ARBA00022448"/>
    </source>
</evidence>
<dbReference type="FunFam" id="1.20.1250.20:FF:000001">
    <property type="entry name" value="Dicarboxylate MFS transporter"/>
    <property type="match status" value="1"/>
</dbReference>
<dbReference type="NCBIfam" id="NF011656">
    <property type="entry name" value="PRK15075.1"/>
    <property type="match status" value="1"/>
</dbReference>